<dbReference type="Proteomes" id="UP000318823">
    <property type="component" value="Plasmid unnamed1"/>
</dbReference>
<dbReference type="RefSeq" id="WP_032854281.1">
    <property type="nucleotide sequence ID" value="NZ_CP041396.1"/>
</dbReference>
<geneLocation type="plasmid" evidence="1 2">
    <name>unnamed1</name>
</geneLocation>
<name>A0AAP9DQ20_BACOV</name>
<dbReference type="InterPro" id="IPR053842">
    <property type="entry name" value="NikA-like"/>
</dbReference>
<evidence type="ECO:0000313" key="2">
    <source>
        <dbReference type="Proteomes" id="UP000318823"/>
    </source>
</evidence>
<sequence>MKENRTIILRARLSKSEKELIDKRAKALGISLSAFLRKSLLGEQIVSKTDVQTVFELKKIGVNINQLARHLNTLPVEEEIRNSLFSINNYIRELKQITDSLK</sequence>
<dbReference type="Pfam" id="PF21983">
    <property type="entry name" value="NikA-like"/>
    <property type="match status" value="1"/>
</dbReference>
<dbReference type="EMBL" id="CP041396">
    <property type="protein sequence ID" value="QDM12831.1"/>
    <property type="molecule type" value="Genomic_DNA"/>
</dbReference>
<evidence type="ECO:0000313" key="1">
    <source>
        <dbReference type="EMBL" id="QDM12831.1"/>
    </source>
</evidence>
<gene>
    <name evidence="1" type="primary">mobC</name>
    <name evidence="1" type="ORF">DYI28_29485</name>
</gene>
<accession>A0AAP9DQ20</accession>
<protein>
    <submittedName>
        <fullName evidence="1">Plasmid mobilization relaxosome protein MobC</fullName>
    </submittedName>
</protein>
<proteinExistence type="predicted"/>
<dbReference type="AlphaFoldDB" id="A0AAP9DQ20"/>
<reference evidence="2" key="1">
    <citation type="journal article" date="2018" name="J. Anim. Genet.">
        <title>Acquired interbacterial defense systems protect against interspecies antagonism in the human gut microbiome.</title>
        <authorList>
            <person name="Ross B.D."/>
            <person name="Verster A.J."/>
            <person name="Radey M.C."/>
            <person name="Schmidtke D.T."/>
            <person name="Pope C.E."/>
            <person name="Hoffman L.R."/>
            <person name="Hajjar A."/>
            <person name="Peterson S.B."/>
            <person name="Borenstein E."/>
            <person name="Mougous J."/>
        </authorList>
    </citation>
    <scope>NUCLEOTIDE SEQUENCE [LARGE SCALE GENOMIC DNA]</scope>
    <source>
        <strain evidence="2">3725 D1 iv</strain>
        <plasmid evidence="2">unnamed1</plasmid>
    </source>
</reference>
<keyword evidence="1" id="KW-0614">Plasmid</keyword>
<organism evidence="1 2">
    <name type="scientific">Bacteroides ovatus</name>
    <dbReference type="NCBI Taxonomy" id="28116"/>
    <lineage>
        <taxon>Bacteria</taxon>
        <taxon>Pseudomonadati</taxon>
        <taxon>Bacteroidota</taxon>
        <taxon>Bacteroidia</taxon>
        <taxon>Bacteroidales</taxon>
        <taxon>Bacteroidaceae</taxon>
        <taxon>Bacteroides</taxon>
    </lineage>
</organism>